<accession>A0A6J5PD00</accession>
<reference evidence="1" key="1">
    <citation type="submission" date="2020-04" db="EMBL/GenBank/DDBJ databases">
        <authorList>
            <person name="Chiriac C."/>
            <person name="Salcher M."/>
            <person name="Ghai R."/>
            <person name="Kavagutti S V."/>
        </authorList>
    </citation>
    <scope>NUCLEOTIDE SEQUENCE</scope>
</reference>
<organism evidence="1">
    <name type="scientific">uncultured Caudovirales phage</name>
    <dbReference type="NCBI Taxonomy" id="2100421"/>
    <lineage>
        <taxon>Viruses</taxon>
        <taxon>Duplodnaviria</taxon>
        <taxon>Heunggongvirae</taxon>
        <taxon>Uroviricota</taxon>
        <taxon>Caudoviricetes</taxon>
        <taxon>Peduoviridae</taxon>
        <taxon>Maltschvirus</taxon>
        <taxon>Maltschvirus maltsch</taxon>
    </lineage>
</organism>
<dbReference type="EMBL" id="LR796835">
    <property type="protein sequence ID" value="CAB4169067.1"/>
    <property type="molecule type" value="Genomic_DNA"/>
</dbReference>
<name>A0A6J5PD00_9CAUD</name>
<gene>
    <name evidence="1" type="ORF">UFOVP581_41</name>
</gene>
<protein>
    <submittedName>
        <fullName evidence="1">Uncharacterized protein</fullName>
    </submittedName>
</protein>
<proteinExistence type="predicted"/>
<sequence>MKFKHEKYGLNWQVIRVPDDWRMAMCQDEDDAKQIAYALNVLDVLKKNMEILKYD</sequence>
<evidence type="ECO:0000313" key="1">
    <source>
        <dbReference type="EMBL" id="CAB4169067.1"/>
    </source>
</evidence>